<evidence type="ECO:0000313" key="9">
    <source>
        <dbReference type="Proteomes" id="UP000279446"/>
    </source>
</evidence>
<dbReference type="PANTHER" id="PTHR10629">
    <property type="entry name" value="CYTOSINE-SPECIFIC METHYLTRANSFERASE"/>
    <property type="match status" value="1"/>
</dbReference>
<protein>
    <recommendedName>
        <fullName evidence="7">Cytosine-specific methyltransferase</fullName>
        <ecNumber evidence="7">2.1.1.37</ecNumber>
    </recommendedName>
</protein>
<accession>A0A3S1BL00</accession>
<dbReference type="GO" id="GO:0032259">
    <property type="term" value="P:methylation"/>
    <property type="evidence" value="ECO:0007669"/>
    <property type="project" value="UniProtKB-KW"/>
</dbReference>
<proteinExistence type="inferred from homology"/>
<dbReference type="InterPro" id="IPR018117">
    <property type="entry name" value="C5_DNA_meth_AS"/>
</dbReference>
<dbReference type="EMBL" id="RZNY01000018">
    <property type="protein sequence ID" value="RUT43730.1"/>
    <property type="molecule type" value="Genomic_DNA"/>
</dbReference>
<dbReference type="NCBIfam" id="TIGR00675">
    <property type="entry name" value="dcm"/>
    <property type="match status" value="1"/>
</dbReference>
<evidence type="ECO:0000256" key="7">
    <source>
        <dbReference type="RuleBase" id="RU000417"/>
    </source>
</evidence>
<organism evidence="8 9">
    <name type="scientific">Paenibacillus anaericanus</name>
    <dbReference type="NCBI Taxonomy" id="170367"/>
    <lineage>
        <taxon>Bacteria</taxon>
        <taxon>Bacillati</taxon>
        <taxon>Bacillota</taxon>
        <taxon>Bacilli</taxon>
        <taxon>Bacillales</taxon>
        <taxon>Paenibacillaceae</taxon>
        <taxon>Paenibacillus</taxon>
    </lineage>
</organism>
<dbReference type="Gene3D" id="3.90.120.10">
    <property type="entry name" value="DNA Methylase, subunit A, domain 2"/>
    <property type="match status" value="1"/>
</dbReference>
<dbReference type="InterPro" id="IPR001525">
    <property type="entry name" value="C5_MeTfrase"/>
</dbReference>
<dbReference type="InterPro" id="IPR031303">
    <property type="entry name" value="C5_meth_CS"/>
</dbReference>
<dbReference type="PROSITE" id="PS00095">
    <property type="entry name" value="C5_MTASE_2"/>
    <property type="match status" value="1"/>
</dbReference>
<dbReference type="Gene3D" id="3.40.50.150">
    <property type="entry name" value="Vaccinia Virus protein VP39"/>
    <property type="match status" value="1"/>
</dbReference>
<evidence type="ECO:0000313" key="8">
    <source>
        <dbReference type="EMBL" id="RUT43730.1"/>
    </source>
</evidence>
<evidence type="ECO:0000256" key="6">
    <source>
        <dbReference type="RuleBase" id="RU000416"/>
    </source>
</evidence>
<dbReference type="GO" id="GO:0009307">
    <property type="term" value="P:DNA restriction-modification system"/>
    <property type="evidence" value="ECO:0007669"/>
    <property type="project" value="UniProtKB-KW"/>
</dbReference>
<dbReference type="InterPro" id="IPR050390">
    <property type="entry name" value="C5-Methyltransferase"/>
</dbReference>
<dbReference type="PRINTS" id="PR00105">
    <property type="entry name" value="C5METTRFRASE"/>
</dbReference>
<keyword evidence="3 5" id="KW-0949">S-adenosyl-L-methionine</keyword>
<dbReference type="EC" id="2.1.1.37" evidence="7"/>
<comment type="caution">
    <text evidence="8">The sequence shown here is derived from an EMBL/GenBank/DDBJ whole genome shotgun (WGS) entry which is preliminary data.</text>
</comment>
<evidence type="ECO:0000256" key="3">
    <source>
        <dbReference type="ARBA" id="ARBA00022691"/>
    </source>
</evidence>
<dbReference type="InterPro" id="IPR029063">
    <property type="entry name" value="SAM-dependent_MTases_sf"/>
</dbReference>
<name>A0A3S1BL00_9BACL</name>
<evidence type="ECO:0000256" key="1">
    <source>
        <dbReference type="ARBA" id="ARBA00022603"/>
    </source>
</evidence>
<keyword evidence="9" id="KW-1185">Reference proteome</keyword>
<dbReference type="Proteomes" id="UP000279446">
    <property type="component" value="Unassembled WGS sequence"/>
</dbReference>
<reference evidence="8 9" key="1">
    <citation type="submission" date="2018-12" db="EMBL/GenBank/DDBJ databases">
        <authorList>
            <person name="Sun L."/>
            <person name="Chen Z."/>
        </authorList>
    </citation>
    <scope>NUCLEOTIDE SEQUENCE [LARGE SCALE GENOMIC DNA]</scope>
    <source>
        <strain evidence="8 9">DSM 15890</strain>
    </source>
</reference>
<comment type="similarity">
    <text evidence="5 6">Belongs to the class I-like SAM-binding methyltransferase superfamily. C5-methyltransferase family.</text>
</comment>
<dbReference type="AlphaFoldDB" id="A0A3S1BL00"/>
<dbReference type="GO" id="GO:0003886">
    <property type="term" value="F:DNA (cytosine-5-)-methyltransferase activity"/>
    <property type="evidence" value="ECO:0007669"/>
    <property type="project" value="UniProtKB-EC"/>
</dbReference>
<dbReference type="Pfam" id="PF00145">
    <property type="entry name" value="DNA_methylase"/>
    <property type="match status" value="1"/>
</dbReference>
<comment type="catalytic activity">
    <reaction evidence="7">
        <text>a 2'-deoxycytidine in DNA + S-adenosyl-L-methionine = a 5-methyl-2'-deoxycytidine in DNA + S-adenosyl-L-homocysteine + H(+)</text>
        <dbReference type="Rhea" id="RHEA:13681"/>
        <dbReference type="Rhea" id="RHEA-COMP:11369"/>
        <dbReference type="Rhea" id="RHEA-COMP:11370"/>
        <dbReference type="ChEBI" id="CHEBI:15378"/>
        <dbReference type="ChEBI" id="CHEBI:57856"/>
        <dbReference type="ChEBI" id="CHEBI:59789"/>
        <dbReference type="ChEBI" id="CHEBI:85452"/>
        <dbReference type="ChEBI" id="CHEBI:85454"/>
        <dbReference type="EC" id="2.1.1.37"/>
    </reaction>
</comment>
<dbReference type="PROSITE" id="PS00094">
    <property type="entry name" value="C5_MTASE_1"/>
    <property type="match status" value="1"/>
</dbReference>
<dbReference type="SUPFAM" id="SSF53335">
    <property type="entry name" value="S-adenosyl-L-methionine-dependent methyltransferases"/>
    <property type="match status" value="1"/>
</dbReference>
<keyword evidence="4" id="KW-0680">Restriction system</keyword>
<evidence type="ECO:0000256" key="2">
    <source>
        <dbReference type="ARBA" id="ARBA00022679"/>
    </source>
</evidence>
<keyword evidence="2 5" id="KW-0808">Transferase</keyword>
<dbReference type="OrthoDB" id="9813719at2"/>
<gene>
    <name evidence="8" type="ORF">EJP82_19520</name>
</gene>
<dbReference type="PROSITE" id="PS51679">
    <property type="entry name" value="SAM_MT_C5"/>
    <property type="match status" value="1"/>
</dbReference>
<keyword evidence="1 5" id="KW-0489">Methyltransferase</keyword>
<dbReference type="PANTHER" id="PTHR10629:SF52">
    <property type="entry name" value="DNA (CYTOSINE-5)-METHYLTRANSFERASE 1"/>
    <property type="match status" value="1"/>
</dbReference>
<sequence>MHKKPVAIDLFSGAGGLTLGFEMAGFTVKAAVEIDNHACEAHKINFPNCEVIKEDISLVNKEKIQKTVGLDNEIEVVFGGPPCQGFSMAGRRASDDIRNELLNEFSRIVMDIKPKFFVMENVKGLISYKAGETLNQFLKSVSELYSIITPIKVLNAADFGVPQNRERVFILGTRKDIECELMYPQPTHIRPKDNRFIYNPNFVNHSSLERMDNMNFCPTVSDAIGDLPNPDLYEELIEGDCVRYRNEGVLYTSNYAQIMKGLVKDPNDKSTIRPDWDSNIITNYKRTMHEQRIREEFTNLIQGEVHRSRRKKLNADGLSPTIRAGTKSDKGSYTALRSIHYEQPRVITVREAARLMSFPDWMYFHPTKWHGFRLVGNAVPPLMAREVALQIIKAMVNLNEKKECQ</sequence>
<evidence type="ECO:0000256" key="5">
    <source>
        <dbReference type="PROSITE-ProRule" id="PRU01016"/>
    </source>
</evidence>
<evidence type="ECO:0000256" key="4">
    <source>
        <dbReference type="ARBA" id="ARBA00022747"/>
    </source>
</evidence>
<feature type="active site" evidence="5">
    <location>
        <position position="83"/>
    </location>
</feature>
<dbReference type="RefSeq" id="WP_127193745.1">
    <property type="nucleotide sequence ID" value="NZ_RZNY01000018.1"/>
</dbReference>